<protein>
    <submittedName>
        <fullName evidence="2">Uncharacterized protein</fullName>
    </submittedName>
</protein>
<reference evidence="2 3" key="1">
    <citation type="journal article" date="2015" name="PLoS Pathog.">
        <title>Evolution of genome size and complexity in the rhabdoviridae.</title>
        <authorList>
            <person name="Walker P.J."/>
            <person name="Firth C."/>
            <person name="Widen S.G."/>
            <person name="Blasdell K.R."/>
            <person name="Guzman H."/>
            <person name="Wood T.G."/>
            <person name="Paradkar P.N."/>
            <person name="Holmes E.C."/>
            <person name="Tesh R.B."/>
            <person name="Vasilakis N."/>
        </authorList>
    </citation>
    <scope>NUCLEOTIDE SEQUENCE [LARGE SCALE GENOMIC DNA]</scope>
    <source>
        <strain evidence="2">BFN3187</strain>
    </source>
</reference>
<keyword evidence="1" id="KW-0812">Transmembrane</keyword>
<organism evidence="2 3">
    <name type="scientific">Gray Lodge virus</name>
    <dbReference type="NCBI Taxonomy" id="1272942"/>
    <lineage>
        <taxon>Viruses</taxon>
        <taxon>Riboviria</taxon>
        <taxon>Orthornavirae</taxon>
        <taxon>Negarnaviricota</taxon>
        <taxon>Haploviricotina</taxon>
        <taxon>Monjiviricetes</taxon>
        <taxon>Mononegavirales</taxon>
        <taxon>Rhabdoviridae</taxon>
        <taxon>Alpharhabdovirinae</taxon>
        <taxon>Hapavirus</taxon>
        <taxon>Hapavirus graylodge</taxon>
    </lineage>
</organism>
<evidence type="ECO:0000313" key="2">
    <source>
        <dbReference type="EMBL" id="AJR28579.1"/>
    </source>
</evidence>
<sequence length="105" mass="12657">MGIDLKINWTELWNSITRGLREGLDFLRVWFENFYNDARKWGIIVFIIIITIIIVMIIMKILKCVLLIKKLCKSCDKTSPTRGKPVRKIRKWWRKKVPKRIQKLK</sequence>
<feature type="transmembrane region" description="Helical" evidence="1">
    <location>
        <begin position="41"/>
        <end position="62"/>
    </location>
</feature>
<keyword evidence="1" id="KW-1133">Transmembrane helix</keyword>
<dbReference type="KEGG" id="vg:37627481"/>
<dbReference type="GeneID" id="37627481"/>
<keyword evidence="3" id="KW-1185">Reference proteome</keyword>
<accession>A0A0D3R1I5</accession>
<dbReference type="RefSeq" id="YP_009362208.1">
    <property type="nucleotide sequence ID" value="NC_034541.1"/>
</dbReference>
<evidence type="ECO:0000313" key="3">
    <source>
        <dbReference type="Proteomes" id="UP000149345"/>
    </source>
</evidence>
<name>A0A0D3R1I5_9RHAB</name>
<evidence type="ECO:0000256" key="1">
    <source>
        <dbReference type="SAM" id="Phobius"/>
    </source>
</evidence>
<keyword evidence="1" id="KW-0472">Membrane</keyword>
<proteinExistence type="predicted"/>
<dbReference type="EMBL" id="KM205022">
    <property type="protein sequence ID" value="AJR28579.1"/>
    <property type="molecule type" value="Viral_cRNA"/>
</dbReference>
<dbReference type="Proteomes" id="UP000149345">
    <property type="component" value="Segment"/>
</dbReference>